<dbReference type="GO" id="GO:0004932">
    <property type="term" value="F:mating-type factor pheromone receptor activity"/>
    <property type="evidence" value="ECO:0007669"/>
    <property type="project" value="InterPro"/>
</dbReference>
<keyword evidence="9" id="KW-0812">Transmembrane</keyword>
<feature type="region of interest" description="Disordered" evidence="8">
    <location>
        <begin position="1595"/>
        <end position="1679"/>
    </location>
</feature>
<feature type="transmembrane region" description="Helical" evidence="9">
    <location>
        <begin position="1339"/>
        <end position="1357"/>
    </location>
</feature>
<evidence type="ECO:0000259" key="10">
    <source>
        <dbReference type="PROSITE" id="PS51312"/>
    </source>
</evidence>
<dbReference type="Gene3D" id="6.10.140.820">
    <property type="match status" value="1"/>
</dbReference>
<comment type="similarity">
    <text evidence="2">Belongs to the ubiquitin-conjugating enzyme family. UEV subfamily.</text>
</comment>
<feature type="compositionally biased region" description="Low complexity" evidence="8">
    <location>
        <begin position="908"/>
        <end position="921"/>
    </location>
</feature>
<keyword evidence="3 7" id="KW-0813">Transport</keyword>
<dbReference type="GO" id="GO:0043130">
    <property type="term" value="F:ubiquitin binding"/>
    <property type="evidence" value="ECO:0007669"/>
    <property type="project" value="TreeGrafter"/>
</dbReference>
<dbReference type="Pfam" id="PF05743">
    <property type="entry name" value="UEV"/>
    <property type="match status" value="1"/>
</dbReference>
<dbReference type="SUPFAM" id="SSF54495">
    <property type="entry name" value="UBC-like"/>
    <property type="match status" value="1"/>
</dbReference>
<dbReference type="InterPro" id="IPR016135">
    <property type="entry name" value="UBQ-conjugating_enzyme/RWD"/>
</dbReference>
<comment type="caution">
    <text evidence="12">The sequence shown here is derived from an EMBL/GenBank/DDBJ whole genome shotgun (WGS) entry which is preliminary data.</text>
</comment>
<comment type="subcellular location">
    <subcellularLocation>
        <location evidence="1">Endosome</location>
    </subcellularLocation>
</comment>
<sequence length="1679" mass="181101">MKPPSAIWRTVLFPPCFLDRARVDPLRRVVRALRWGMPTQAVDECRRVGSSPGRFSCWSPLTRGHFEVTVGEGTGIDEESSFMFRTTLMCRASHVGSCPSTTQVGAYCPGTAPQAPPPWKLPRPLSPADHQAPSIHVWRELHLTFLDLTASPFTSIPSCSPPPSRTTQGAKTPGPTRRDDARPATRPQLAVQRAHQSPCRHGPKYTVGLLASPACSQGSRRRDWSDDANTEPPAFPNGASALLLHISGTIPVIFRANTYRFPISIWVPHAYPREPPLIYVTPTETMMVRPGQHVDPQGQVYHPYLVRWTEFWDKSTIEDFLMVLSDVFAKEPPVISRQAQRPTTDARPTPTPPPVPPLPPEMAPPTPQTQPRPSPGESQPPPPPPKPHQEPRSPQSPPYRGPPVTGSTQSPTPSRYDSAPPLPSQFQSVGPAGHRPQPPPPLEQQSHQSQPQHFARPTMPPHPNPPSVPDQRTQAPPYAQQNPPAYPAHAQWQRAPAWNGTALPQPPPPAPPLPNILDEPLTLEIPPQSTVTAPPIPPNPEKDALLRQLAQTLASIRQRSRQQNESSLAGLKAQRIAMQAAVPALQSEMSQLTQLSNVLASNTNILHEALRKADGVIEGSKNHPAPDIDELLVAPTVVSNQLYNLVAEERALGDAIFMLGRAVERGRISPVVFAKMTRSLAREWYLKKALVRKIGQGMGMSSVEGNFTSRNRAGVEGHGDHIRESRLNGSLPLPVPPRACSAESGHDAVIPPVQQRSAEMGPAERRLRCVGCRHRPTGRPFADHPSSMSRWSLQGSKIATGEASCVTNAVGGAVTRPDSVSVAPPRPTTTCLVWQALAGPGRLGQAWTGFLQSFAGSGWRLGKQEGAGALRRLRAACSWRPHCFGNNIKAGATAPQEQCQAPAGEPRSSVSKSKGSKQASKQRIAMAAPDLSWGKPGGRRALPICRLHRPPRCRPPAGRERTLSQDTTVAGLCVVLACHRRDIVLAVDDADLVRLDARLQLRLPVAEETTQPQASLAASVAASFFLDERVPHTPSSTSSSSNLELPFCVCLERFTHKFLHCLITALVSALRSSLPLCCPRSSITNCHRPASPPAASRREEEEAQHLAPSLPLRASRQSSPTLAAALHPSSDIPRGHFYGASPARRDEHPPPVTSPPASTLSSSHTTTQDEVRTRSAAGAHIAASFGATSTDQGATQAGPLSLLTAPHPLPTAANMSTSQPPGGDGAAFDPYTQNVTFLSPDGVTPIAVPIPDIDSFDDTTVAVTINYSIQIGCCIITLLVLLTMTRPLVKLRRVSSMLYAFGLATCIVRNSIFVAFFMSPLNHFYQSFAGDYSNVSRKFIANSIAGDVMSCLLVLIVEAALMNQAWTTVRLWSEPIRALLVLASGVIVLVAVAFRIGFLVVQARANVDLLAPGPGDQWAVQGSLITLAISIFWFCALFNLKLVGHLITNWGVLPSMRTLTSMEVLIMTNGILMIIPAVFAGLEWGTFQNFESQSLVAASVIILLPIGTLIAQQISARSFAGPGPDYSLCTRSDCSCACHRSTRGDTVTATGGKTMRTGGTAATRTADSDGDRASSAAHDEKHSFLSAFRLHSFSSPGRHHRHHHDASAGTSPTSTTVSASRHDDGDAEAHHPPDQFDVELRQIDSESDLGGDRPPYRRDSGYPGGGEGRDGERDVEKGV</sequence>
<evidence type="ECO:0000256" key="4">
    <source>
        <dbReference type="ARBA" id="ARBA00022753"/>
    </source>
</evidence>
<dbReference type="EMBL" id="LCWV01000029">
    <property type="protein sequence ID" value="PWI65832.1"/>
    <property type="molecule type" value="Genomic_DNA"/>
</dbReference>
<feature type="domain" description="SB" evidence="10">
    <location>
        <begin position="636"/>
        <end position="704"/>
    </location>
</feature>
<feature type="transmembrane region" description="Helical" evidence="9">
    <location>
        <begin position="1267"/>
        <end position="1285"/>
    </location>
</feature>
<dbReference type="Pfam" id="PF09454">
    <property type="entry name" value="Vps23_core"/>
    <property type="match status" value="1"/>
</dbReference>
<feature type="compositionally biased region" description="Polar residues" evidence="8">
    <location>
        <begin position="1155"/>
        <end position="1166"/>
    </location>
</feature>
<keyword evidence="9" id="KW-1133">Transmembrane helix</keyword>
<feature type="region of interest" description="Disordered" evidence="8">
    <location>
        <begin position="895"/>
        <end position="932"/>
    </location>
</feature>
<evidence type="ECO:0000256" key="7">
    <source>
        <dbReference type="PROSITE-ProRule" id="PRU00644"/>
    </source>
</evidence>
<feature type="compositionally biased region" description="Low complexity" evidence="8">
    <location>
        <begin position="474"/>
        <end position="491"/>
    </location>
</feature>
<feature type="compositionally biased region" description="Pro residues" evidence="8">
    <location>
        <begin position="504"/>
        <end position="514"/>
    </location>
</feature>
<dbReference type="CDD" id="cd14939">
    <property type="entry name" value="7tmD_STE2"/>
    <property type="match status" value="1"/>
</dbReference>
<feature type="region of interest" description="Disordered" evidence="8">
    <location>
        <begin position="1087"/>
        <end position="1174"/>
    </location>
</feature>
<feature type="transmembrane region" description="Helical" evidence="9">
    <location>
        <begin position="1378"/>
        <end position="1398"/>
    </location>
</feature>
<feature type="transmembrane region" description="Helical" evidence="9">
    <location>
        <begin position="1464"/>
        <end position="1482"/>
    </location>
</feature>
<dbReference type="GO" id="GO:0000813">
    <property type="term" value="C:ESCRT I complex"/>
    <property type="evidence" value="ECO:0007669"/>
    <property type="project" value="TreeGrafter"/>
</dbReference>
<keyword evidence="4" id="KW-0967">Endosome</keyword>
<feature type="transmembrane region" description="Helical" evidence="9">
    <location>
        <begin position="1297"/>
        <end position="1319"/>
    </location>
</feature>
<feature type="compositionally biased region" description="Polar residues" evidence="8">
    <location>
        <begin position="405"/>
        <end position="415"/>
    </location>
</feature>
<dbReference type="InterPro" id="IPR037202">
    <property type="entry name" value="ESCRT_assembly_dom"/>
</dbReference>
<evidence type="ECO:0000256" key="2">
    <source>
        <dbReference type="ARBA" id="ARBA00009594"/>
    </source>
</evidence>
<dbReference type="PRINTS" id="PR00250">
    <property type="entry name" value="GPCRSTE2"/>
</dbReference>
<evidence type="ECO:0008006" key="14">
    <source>
        <dbReference type="Google" id="ProtNLM"/>
    </source>
</evidence>
<dbReference type="SUPFAM" id="SSF140111">
    <property type="entry name" value="Endosomal sorting complex assembly domain"/>
    <property type="match status" value="1"/>
</dbReference>
<dbReference type="InterPro" id="IPR027458">
    <property type="entry name" value="STE2_TM1-TM2_sf"/>
</dbReference>
<dbReference type="PANTHER" id="PTHR23306">
    <property type="entry name" value="TUMOR SUSCEPTIBILITY GENE 101 PROTEIN-RELATED"/>
    <property type="match status" value="1"/>
</dbReference>
<dbReference type="InterPro" id="IPR000366">
    <property type="entry name" value="GPCR_STE2"/>
</dbReference>
<feature type="compositionally biased region" description="Basic and acidic residues" evidence="8">
    <location>
        <begin position="1620"/>
        <end position="1660"/>
    </location>
</feature>
<protein>
    <recommendedName>
        <fullName evidence="14">Tumor susceptibility protein</fullName>
    </recommendedName>
</protein>
<keyword evidence="9" id="KW-0472">Membrane</keyword>
<evidence type="ECO:0000313" key="12">
    <source>
        <dbReference type="EMBL" id="PWI65832.1"/>
    </source>
</evidence>
<dbReference type="InterPro" id="IPR017916">
    <property type="entry name" value="SB_dom"/>
</dbReference>
<dbReference type="GO" id="GO:0072666">
    <property type="term" value="P:establishment of protein localization to vacuole"/>
    <property type="evidence" value="ECO:0007669"/>
    <property type="project" value="UniProtKB-ARBA"/>
</dbReference>
<feature type="compositionally biased region" description="Pro residues" evidence="8">
    <location>
        <begin position="349"/>
        <end position="386"/>
    </location>
</feature>
<keyword evidence="6" id="KW-0175">Coiled coil</keyword>
<feature type="transmembrane region" description="Helical" evidence="9">
    <location>
        <begin position="1494"/>
        <end position="1511"/>
    </location>
</feature>
<dbReference type="GO" id="GO:0043162">
    <property type="term" value="P:ubiquitin-dependent protein catabolic process via the multivesicular body sorting pathway"/>
    <property type="evidence" value="ECO:0007669"/>
    <property type="project" value="UniProtKB-ARBA"/>
</dbReference>
<evidence type="ECO:0000256" key="6">
    <source>
        <dbReference type="ARBA" id="ARBA00023054"/>
    </source>
</evidence>
<dbReference type="InterPro" id="IPR008883">
    <property type="entry name" value="UEV_N"/>
</dbReference>
<feature type="domain" description="UEV" evidence="11">
    <location>
        <begin position="183"/>
        <end position="338"/>
    </location>
</feature>
<dbReference type="InterPro" id="IPR052070">
    <property type="entry name" value="ESCRT-I_UEV_domain"/>
</dbReference>
<accession>A0A2U3DUA6</accession>
<evidence type="ECO:0000313" key="13">
    <source>
        <dbReference type="Proteomes" id="UP000245956"/>
    </source>
</evidence>
<organism evidence="12 13">
    <name type="scientific">Purpureocillium lilacinum</name>
    <name type="common">Paecilomyces lilacinus</name>
    <dbReference type="NCBI Taxonomy" id="33203"/>
    <lineage>
        <taxon>Eukaryota</taxon>
        <taxon>Fungi</taxon>
        <taxon>Dikarya</taxon>
        <taxon>Ascomycota</taxon>
        <taxon>Pezizomycotina</taxon>
        <taxon>Sordariomycetes</taxon>
        <taxon>Hypocreomycetidae</taxon>
        <taxon>Hypocreales</taxon>
        <taxon>Ophiocordycipitaceae</taxon>
        <taxon>Purpureocillium</taxon>
    </lineage>
</organism>
<feature type="transmembrane region" description="Helical" evidence="9">
    <location>
        <begin position="1418"/>
        <end position="1443"/>
    </location>
</feature>
<evidence type="ECO:0000259" key="11">
    <source>
        <dbReference type="PROSITE" id="PS51322"/>
    </source>
</evidence>
<evidence type="ECO:0000256" key="9">
    <source>
        <dbReference type="SAM" id="Phobius"/>
    </source>
</evidence>
<evidence type="ECO:0000256" key="5">
    <source>
        <dbReference type="ARBA" id="ARBA00022927"/>
    </source>
</evidence>
<name>A0A2U3DUA6_PURLI</name>
<gene>
    <name evidence="12" type="ORF">PCL_05560</name>
</gene>
<dbReference type="Gene3D" id="3.10.110.10">
    <property type="entry name" value="Ubiquitin Conjugating Enzyme"/>
    <property type="match status" value="1"/>
</dbReference>
<feature type="compositionally biased region" description="Polar residues" evidence="8">
    <location>
        <begin position="443"/>
        <end position="452"/>
    </location>
</feature>
<keyword evidence="5 7" id="KW-0653">Protein transport</keyword>
<feature type="compositionally biased region" description="Low complexity" evidence="8">
    <location>
        <begin position="1548"/>
        <end position="1565"/>
    </location>
</feature>
<dbReference type="Pfam" id="PF02116">
    <property type="entry name" value="STE2"/>
    <property type="match status" value="1"/>
</dbReference>
<feature type="region of interest" description="Disordered" evidence="8">
    <location>
        <begin position="156"/>
        <end position="203"/>
    </location>
</feature>
<proteinExistence type="inferred from homology"/>
<feature type="compositionally biased region" description="Basic and acidic residues" evidence="8">
    <location>
        <begin position="1566"/>
        <end position="1578"/>
    </location>
</feature>
<feature type="region of interest" description="Disordered" evidence="8">
    <location>
        <begin position="335"/>
        <end position="520"/>
    </location>
</feature>
<evidence type="ECO:0000256" key="1">
    <source>
        <dbReference type="ARBA" id="ARBA00004177"/>
    </source>
</evidence>
<dbReference type="PROSITE" id="PS51322">
    <property type="entry name" value="UEV"/>
    <property type="match status" value="1"/>
</dbReference>
<dbReference type="CDD" id="cd11685">
    <property type="entry name" value="UEV_TSG101-like"/>
    <property type="match status" value="1"/>
</dbReference>
<feature type="compositionally biased region" description="Pro residues" evidence="8">
    <location>
        <begin position="458"/>
        <end position="468"/>
    </location>
</feature>
<dbReference type="Gene3D" id="1.10.287.920">
    <property type="entry name" value="Pheromone alpha factor receptor"/>
    <property type="match status" value="1"/>
</dbReference>
<feature type="compositionally biased region" description="Basic and acidic residues" evidence="8">
    <location>
        <begin position="1667"/>
        <end position="1679"/>
    </location>
</feature>
<dbReference type="PROSITE" id="PS51312">
    <property type="entry name" value="SB"/>
    <property type="match status" value="1"/>
</dbReference>
<feature type="region of interest" description="Disordered" evidence="8">
    <location>
        <begin position="1541"/>
        <end position="1578"/>
    </location>
</feature>
<evidence type="ECO:0000256" key="3">
    <source>
        <dbReference type="ARBA" id="ARBA00022448"/>
    </source>
</evidence>
<reference evidence="12 13" key="1">
    <citation type="journal article" date="2016" name="Front. Microbiol.">
        <title>Genome and transcriptome sequences reveal the specific parasitism of the nematophagous Purpureocillium lilacinum 36-1.</title>
        <authorList>
            <person name="Xie J."/>
            <person name="Li S."/>
            <person name="Mo C."/>
            <person name="Xiao X."/>
            <person name="Peng D."/>
            <person name="Wang G."/>
            <person name="Xiao Y."/>
        </authorList>
    </citation>
    <scope>NUCLEOTIDE SEQUENCE [LARGE SCALE GENOMIC DNA]</scope>
    <source>
        <strain evidence="12 13">36-1</strain>
    </source>
</reference>
<dbReference type="GO" id="GO:0006886">
    <property type="term" value="P:intracellular protein transport"/>
    <property type="evidence" value="ECO:0007669"/>
    <property type="project" value="UniProtKB-ARBA"/>
</dbReference>
<evidence type="ECO:0000256" key="8">
    <source>
        <dbReference type="SAM" id="MobiDB-lite"/>
    </source>
</evidence>
<feature type="compositionally biased region" description="Polar residues" evidence="8">
    <location>
        <begin position="1608"/>
        <end position="1619"/>
    </location>
</feature>
<dbReference type="PANTHER" id="PTHR23306:SF3">
    <property type="entry name" value="TUMOR SUPPRESSOR PROTEIN 101"/>
    <property type="match status" value="1"/>
</dbReference>
<dbReference type="Proteomes" id="UP000245956">
    <property type="component" value="Unassembled WGS sequence"/>
</dbReference>